<feature type="compositionally biased region" description="Low complexity" evidence="1">
    <location>
        <begin position="82"/>
        <end position="91"/>
    </location>
</feature>
<reference evidence="2 3" key="1">
    <citation type="journal article" date="2012" name="PLoS Pathog.">
        <title>Diverse lifestyles and strategies of plant pathogenesis encoded in the genomes of eighteen Dothideomycetes fungi.</title>
        <authorList>
            <person name="Ohm R.A."/>
            <person name="Feau N."/>
            <person name="Henrissat B."/>
            <person name="Schoch C.L."/>
            <person name="Horwitz B.A."/>
            <person name="Barry K.W."/>
            <person name="Condon B.J."/>
            <person name="Copeland A.C."/>
            <person name="Dhillon B."/>
            <person name="Glaser F."/>
            <person name="Hesse C.N."/>
            <person name="Kosti I."/>
            <person name="LaButti K."/>
            <person name="Lindquist E.A."/>
            <person name="Lucas S."/>
            <person name="Salamov A.A."/>
            <person name="Bradshaw R.E."/>
            <person name="Ciuffetti L."/>
            <person name="Hamelin R.C."/>
            <person name="Kema G.H.J."/>
            <person name="Lawrence C."/>
            <person name="Scott J.A."/>
            <person name="Spatafora J.W."/>
            <person name="Turgeon B.G."/>
            <person name="de Wit P.J.G.M."/>
            <person name="Zhong S."/>
            <person name="Goodwin S.B."/>
            <person name="Grigoriev I.V."/>
        </authorList>
    </citation>
    <scope>NUCLEOTIDE SEQUENCE [LARGE SCALE GENOMIC DNA]</scope>
    <source>
        <strain evidence="2 3">UAMH 10762</strain>
    </source>
</reference>
<dbReference type="OrthoDB" id="5153521at2759"/>
<name>M2N215_BAUPA</name>
<proteinExistence type="predicted"/>
<gene>
    <name evidence="2" type="ORF">BAUCODRAFT_37932</name>
</gene>
<evidence type="ECO:0000313" key="3">
    <source>
        <dbReference type="Proteomes" id="UP000011761"/>
    </source>
</evidence>
<feature type="region of interest" description="Disordered" evidence="1">
    <location>
        <begin position="71"/>
        <end position="101"/>
    </location>
</feature>
<dbReference type="EMBL" id="KB445561">
    <property type="protein sequence ID" value="EMC93004.1"/>
    <property type="molecule type" value="Genomic_DNA"/>
</dbReference>
<keyword evidence="3" id="KW-1185">Reference proteome</keyword>
<evidence type="ECO:0000256" key="1">
    <source>
        <dbReference type="SAM" id="MobiDB-lite"/>
    </source>
</evidence>
<dbReference type="HOGENOM" id="CLU_107878_0_0_1"/>
<dbReference type="eggNOG" id="ENOG502SF0B">
    <property type="taxonomic scope" value="Eukaryota"/>
</dbReference>
<sequence length="188" mass="20185">MLLAKANGLSAALPRLAEPKRTILGLSVPTRRALYPFVADSMLTASSNFNFKRRAVKGAVAALHHGTKVARRHDMLEGTAMSDESSNSSASDYDETPSPPADASVVYSFDAARSPSHGSQILNAALAQAVKKYEDRETVKLIKDEYEVLDDEGESIGVTPAKKGKKAKVHAEPAVVLMDADDGDWECI</sequence>
<dbReference type="RefSeq" id="XP_007679853.1">
    <property type="nucleotide sequence ID" value="XM_007681663.1"/>
</dbReference>
<evidence type="ECO:0000313" key="2">
    <source>
        <dbReference type="EMBL" id="EMC93004.1"/>
    </source>
</evidence>
<dbReference type="KEGG" id="bcom:BAUCODRAFT_37932"/>
<organism evidence="2 3">
    <name type="scientific">Baudoinia panamericana (strain UAMH 10762)</name>
    <name type="common">Angels' share fungus</name>
    <name type="synonym">Baudoinia compniacensis (strain UAMH 10762)</name>
    <dbReference type="NCBI Taxonomy" id="717646"/>
    <lineage>
        <taxon>Eukaryota</taxon>
        <taxon>Fungi</taxon>
        <taxon>Dikarya</taxon>
        <taxon>Ascomycota</taxon>
        <taxon>Pezizomycotina</taxon>
        <taxon>Dothideomycetes</taxon>
        <taxon>Dothideomycetidae</taxon>
        <taxon>Mycosphaerellales</taxon>
        <taxon>Teratosphaeriaceae</taxon>
        <taxon>Baudoinia</taxon>
    </lineage>
</organism>
<dbReference type="GeneID" id="19113375"/>
<dbReference type="Proteomes" id="UP000011761">
    <property type="component" value="Unassembled WGS sequence"/>
</dbReference>
<dbReference type="AlphaFoldDB" id="M2N215"/>
<protein>
    <submittedName>
        <fullName evidence="2">Uncharacterized protein</fullName>
    </submittedName>
</protein>
<accession>M2N215</accession>